<dbReference type="Gene3D" id="3.40.640.10">
    <property type="entry name" value="Type I PLP-dependent aspartate aminotransferase-like (Major domain)"/>
    <property type="match status" value="1"/>
</dbReference>
<dbReference type="InterPro" id="IPR015424">
    <property type="entry name" value="PyrdxlP-dep_Trfase"/>
</dbReference>
<dbReference type="AlphaFoldDB" id="A0A5A7MWZ6"/>
<evidence type="ECO:0000313" key="6">
    <source>
        <dbReference type="EMBL" id="GER00367.1"/>
    </source>
</evidence>
<organism evidence="6 7">
    <name type="scientific">Iodidimonas gelatinilytica</name>
    <dbReference type="NCBI Taxonomy" id="1236966"/>
    <lineage>
        <taxon>Bacteria</taxon>
        <taxon>Pseudomonadati</taxon>
        <taxon>Pseudomonadota</taxon>
        <taxon>Alphaproteobacteria</taxon>
        <taxon>Iodidimonadales</taxon>
        <taxon>Iodidimonadaceae</taxon>
        <taxon>Iodidimonas</taxon>
    </lineage>
</organism>
<evidence type="ECO:0000256" key="1">
    <source>
        <dbReference type="ARBA" id="ARBA00001933"/>
    </source>
</evidence>
<dbReference type="PANTHER" id="PTHR43586:SF24">
    <property type="entry name" value="BLR4730 PROTEIN"/>
    <property type="match status" value="1"/>
</dbReference>
<evidence type="ECO:0000256" key="3">
    <source>
        <dbReference type="RuleBase" id="RU004075"/>
    </source>
</evidence>
<dbReference type="SUPFAM" id="SSF53383">
    <property type="entry name" value="PLP-dependent transferases"/>
    <property type="match status" value="1"/>
</dbReference>
<dbReference type="PANTHER" id="PTHR43586">
    <property type="entry name" value="CYSTEINE DESULFURASE"/>
    <property type="match status" value="1"/>
</dbReference>
<gene>
    <name evidence="6" type="ORF">JCM17845_09900</name>
</gene>
<keyword evidence="7" id="KW-1185">Reference proteome</keyword>
<dbReference type="GO" id="GO:0008483">
    <property type="term" value="F:transaminase activity"/>
    <property type="evidence" value="ECO:0007669"/>
    <property type="project" value="UniProtKB-KW"/>
</dbReference>
<dbReference type="Gene3D" id="3.90.1150.10">
    <property type="entry name" value="Aspartate Aminotransferase, domain 1"/>
    <property type="match status" value="1"/>
</dbReference>
<evidence type="ECO:0000256" key="2">
    <source>
        <dbReference type="ARBA" id="ARBA00022898"/>
    </source>
</evidence>
<dbReference type="InterPro" id="IPR000192">
    <property type="entry name" value="Aminotrans_V_dom"/>
</dbReference>
<comment type="caution">
    <text evidence="6">The sequence shown here is derived from an EMBL/GenBank/DDBJ whole genome shotgun (WGS) entry which is preliminary data.</text>
</comment>
<comment type="cofactor">
    <cofactor evidence="1 4">
        <name>pyridoxal 5'-phosphate</name>
        <dbReference type="ChEBI" id="CHEBI:597326"/>
    </cofactor>
</comment>
<evidence type="ECO:0000259" key="5">
    <source>
        <dbReference type="Pfam" id="PF00266"/>
    </source>
</evidence>
<sequence length="400" mass="43532">MTKAPAALPLSALERLRADTPATGHRVHLDNAGASLMPAPVVDTIQRTVALEAAVGGYVAHERMADQLERSYGALARLIGANQSEIAFLQSATEAWNRAFYSLPLQKGDRIITGFNEYCSNYVAMLDRAEKTGARIVVIGPDAQGNLDLAALNDALDDRAKVIAISHVPSSSGQINPVKAVGEIARKHAVPFLLDACQSMGQLPVDVEDIGCHMLTGTARKFLRGPRGVGFLYIRDSFQAQLRPVMLTNQAATWTSATSYELRGDAKVMEAWERNLAAQLGFGAALDYLLSFDIDALFQRSNALAARLRTLLEQHPPIRITDPGTRHSAIVTFRHATLSPATIKAEMEKKGIAVQVASVVHTRLDLEARGIDSAVRVSPHYYNTEEELERFMHVLESLGS</sequence>
<dbReference type="PROSITE" id="PS00595">
    <property type="entry name" value="AA_TRANSFER_CLASS_5"/>
    <property type="match status" value="1"/>
</dbReference>
<dbReference type="InterPro" id="IPR015421">
    <property type="entry name" value="PyrdxlP-dep_Trfase_major"/>
</dbReference>
<evidence type="ECO:0000313" key="7">
    <source>
        <dbReference type="Proteomes" id="UP000325187"/>
    </source>
</evidence>
<dbReference type="Pfam" id="PF00266">
    <property type="entry name" value="Aminotran_5"/>
    <property type="match status" value="1"/>
</dbReference>
<dbReference type="Proteomes" id="UP000325187">
    <property type="component" value="Unassembled WGS sequence"/>
</dbReference>
<feature type="domain" description="Aminotransferase class V" evidence="5">
    <location>
        <begin position="27"/>
        <end position="391"/>
    </location>
</feature>
<comment type="similarity">
    <text evidence="3">Belongs to the class-V pyridoxal-phosphate-dependent aminotransferase family.</text>
</comment>
<reference evidence="6 7" key="1">
    <citation type="submission" date="2019-09" db="EMBL/GenBank/DDBJ databases">
        <title>NBRP : Genome information of microbial organism related human and environment.</title>
        <authorList>
            <person name="Hattori M."/>
            <person name="Oshima K."/>
            <person name="Inaba H."/>
            <person name="Suda W."/>
            <person name="Sakamoto M."/>
            <person name="Iino T."/>
            <person name="Kitahara M."/>
            <person name="Oshida Y."/>
            <person name="Iida T."/>
            <person name="Kudo T."/>
            <person name="Itoh T."/>
            <person name="Ohkuma M."/>
        </authorList>
    </citation>
    <scope>NUCLEOTIDE SEQUENCE [LARGE SCALE GENOMIC DNA]</scope>
    <source>
        <strain evidence="6 7">Mie-1</strain>
    </source>
</reference>
<dbReference type="RefSeq" id="WP_210432303.1">
    <property type="nucleotide sequence ID" value="NZ_BKCM01000004.1"/>
</dbReference>
<accession>A0A5A7MWZ6</accession>
<proteinExistence type="inferred from homology"/>
<keyword evidence="6" id="KW-0032">Aminotransferase</keyword>
<name>A0A5A7MWZ6_9PROT</name>
<keyword evidence="6" id="KW-0808">Transferase</keyword>
<dbReference type="EMBL" id="BKCM01000004">
    <property type="protein sequence ID" value="GER00367.1"/>
    <property type="molecule type" value="Genomic_DNA"/>
</dbReference>
<protein>
    <submittedName>
        <fullName evidence="6">Aminotransferase class V</fullName>
    </submittedName>
</protein>
<keyword evidence="2" id="KW-0663">Pyridoxal phosphate</keyword>
<dbReference type="InterPro" id="IPR015422">
    <property type="entry name" value="PyrdxlP-dep_Trfase_small"/>
</dbReference>
<evidence type="ECO:0000256" key="4">
    <source>
        <dbReference type="RuleBase" id="RU004504"/>
    </source>
</evidence>
<dbReference type="InterPro" id="IPR020578">
    <property type="entry name" value="Aminotrans_V_PyrdxlP_BS"/>
</dbReference>